<dbReference type="InterPro" id="IPR050640">
    <property type="entry name" value="Bact_2-comp_sensor_kinase"/>
</dbReference>
<protein>
    <submittedName>
        <fullName evidence="5">Uncharacterized protein</fullName>
    </submittedName>
</protein>
<keyword evidence="2" id="KW-0472">Membrane</keyword>
<dbReference type="Pfam" id="PF06580">
    <property type="entry name" value="His_kinase"/>
    <property type="match status" value="1"/>
</dbReference>
<dbReference type="PANTHER" id="PTHR34220">
    <property type="entry name" value="SENSOR HISTIDINE KINASE YPDA"/>
    <property type="match status" value="1"/>
</dbReference>
<dbReference type="GO" id="GO:0016020">
    <property type="term" value="C:membrane"/>
    <property type="evidence" value="ECO:0007669"/>
    <property type="project" value="InterPro"/>
</dbReference>
<sequence>MASLTLPRPQGRFADLPLAIKSILGFWFFYFATVMLRAVVIGQGINEILLRRSAGILVGVALTFMMYFALRLFADRANLSRMITVAAIAGVPAALLYSAFNYNAFLVYEPLVQRTVVVQRSQAPLTAEELQKTLAQGQRAVQVDARQLLMREAPRTIADGAVTWYFFFAAWASFYVAMSAGNQLRKAERRASEFERAAQASQLRALRYQVNPHFLFNTLNSLSSLIMTRREEEAERMILGLSNFFRSTLAIDPTADVTLAEEIKFQMLYLDIEKARFPNRLNVETNISDELRSARVPALLLQPLIENAIKYGVARAKSVVTLGIGAREEEGRLILTVENDDGAGDRSEPLHGTGVGLANVRDRLLARFGDAASCRYGSTQEGGFRVTLTMPLVRNG</sequence>
<keyword evidence="2" id="KW-1133">Transmembrane helix</keyword>
<keyword evidence="2" id="KW-0812">Transmembrane</keyword>
<feature type="coiled-coil region" evidence="1">
    <location>
        <begin position="177"/>
        <end position="204"/>
    </location>
</feature>
<evidence type="ECO:0000256" key="1">
    <source>
        <dbReference type="SAM" id="Coils"/>
    </source>
</evidence>
<feature type="transmembrane region" description="Helical" evidence="2">
    <location>
        <begin position="162"/>
        <end position="180"/>
    </location>
</feature>
<dbReference type="InterPro" id="IPR036890">
    <property type="entry name" value="HATPase_C_sf"/>
</dbReference>
<dbReference type="Pfam" id="PF02518">
    <property type="entry name" value="HATPase_c"/>
    <property type="match status" value="1"/>
</dbReference>
<gene>
    <name evidence="5" type="ORF">AVDCRST_MAG23-1701</name>
</gene>
<dbReference type="SUPFAM" id="SSF55874">
    <property type="entry name" value="ATPase domain of HSP90 chaperone/DNA topoisomerase II/histidine kinase"/>
    <property type="match status" value="1"/>
</dbReference>
<evidence type="ECO:0000259" key="4">
    <source>
        <dbReference type="Pfam" id="PF06580"/>
    </source>
</evidence>
<dbReference type="GO" id="GO:0000155">
    <property type="term" value="F:phosphorelay sensor kinase activity"/>
    <property type="evidence" value="ECO:0007669"/>
    <property type="project" value="InterPro"/>
</dbReference>
<dbReference type="EMBL" id="CADCWD010000061">
    <property type="protein sequence ID" value="CAA9538754.1"/>
    <property type="molecule type" value="Genomic_DNA"/>
</dbReference>
<evidence type="ECO:0000259" key="3">
    <source>
        <dbReference type="Pfam" id="PF02518"/>
    </source>
</evidence>
<organism evidence="5">
    <name type="scientific">uncultured Sphingosinicella sp</name>
    <dbReference type="NCBI Taxonomy" id="478748"/>
    <lineage>
        <taxon>Bacteria</taxon>
        <taxon>Pseudomonadati</taxon>
        <taxon>Pseudomonadota</taxon>
        <taxon>Alphaproteobacteria</taxon>
        <taxon>Sphingomonadales</taxon>
        <taxon>Sphingosinicellaceae</taxon>
        <taxon>Sphingosinicella</taxon>
        <taxon>environmental samples</taxon>
    </lineage>
</organism>
<accession>A0A6J4U2N7</accession>
<dbReference type="AlphaFoldDB" id="A0A6J4U2N7"/>
<name>A0A6J4U2N7_9SPHN</name>
<feature type="domain" description="Signal transduction histidine kinase internal region" evidence="4">
    <location>
        <begin position="202"/>
        <end position="281"/>
    </location>
</feature>
<reference evidence="5" key="1">
    <citation type="submission" date="2020-02" db="EMBL/GenBank/DDBJ databases">
        <authorList>
            <person name="Meier V. D."/>
        </authorList>
    </citation>
    <scope>NUCLEOTIDE SEQUENCE</scope>
    <source>
        <strain evidence="5">AVDCRST_MAG23</strain>
    </source>
</reference>
<feature type="transmembrane region" description="Helical" evidence="2">
    <location>
        <begin position="53"/>
        <end position="70"/>
    </location>
</feature>
<keyword evidence="1" id="KW-0175">Coiled coil</keyword>
<feature type="transmembrane region" description="Helical" evidence="2">
    <location>
        <begin position="18"/>
        <end position="41"/>
    </location>
</feature>
<dbReference type="InterPro" id="IPR003594">
    <property type="entry name" value="HATPase_dom"/>
</dbReference>
<evidence type="ECO:0000313" key="5">
    <source>
        <dbReference type="EMBL" id="CAA9538754.1"/>
    </source>
</evidence>
<feature type="transmembrane region" description="Helical" evidence="2">
    <location>
        <begin position="82"/>
        <end position="100"/>
    </location>
</feature>
<dbReference type="InterPro" id="IPR010559">
    <property type="entry name" value="Sig_transdc_His_kin_internal"/>
</dbReference>
<dbReference type="PANTHER" id="PTHR34220:SF7">
    <property type="entry name" value="SENSOR HISTIDINE KINASE YPDA"/>
    <property type="match status" value="1"/>
</dbReference>
<feature type="domain" description="Histidine kinase/HSP90-like ATPase" evidence="3">
    <location>
        <begin position="300"/>
        <end position="392"/>
    </location>
</feature>
<evidence type="ECO:0000256" key="2">
    <source>
        <dbReference type="SAM" id="Phobius"/>
    </source>
</evidence>
<dbReference type="Gene3D" id="3.30.565.10">
    <property type="entry name" value="Histidine kinase-like ATPase, C-terminal domain"/>
    <property type="match status" value="1"/>
</dbReference>
<proteinExistence type="predicted"/>